<dbReference type="AlphaFoldDB" id="A2GBJ0"/>
<dbReference type="Pfam" id="PF00071">
    <property type="entry name" value="Ras"/>
    <property type="match status" value="1"/>
</dbReference>
<dbReference type="EMBL" id="DS114931">
    <property type="protein sequence ID" value="EAX85475.1"/>
    <property type="molecule type" value="Genomic_DNA"/>
</dbReference>
<accession>A2GBJ0</accession>
<dbReference type="SUPFAM" id="SSF52540">
    <property type="entry name" value="P-loop containing nucleoside triphosphate hydrolases"/>
    <property type="match status" value="1"/>
</dbReference>
<evidence type="ECO:0000256" key="2">
    <source>
        <dbReference type="ARBA" id="ARBA00006270"/>
    </source>
</evidence>
<dbReference type="GO" id="GO:0016020">
    <property type="term" value="C:membrane"/>
    <property type="evidence" value="ECO:0000318"/>
    <property type="project" value="GO_Central"/>
</dbReference>
<dbReference type="InterPro" id="IPR001806">
    <property type="entry name" value="Small_GTPase"/>
</dbReference>
<dbReference type="PROSITE" id="PS51417">
    <property type="entry name" value="ARF"/>
    <property type="match status" value="1"/>
</dbReference>
<evidence type="ECO:0000256" key="1">
    <source>
        <dbReference type="ARBA" id="ARBA00004308"/>
    </source>
</evidence>
<dbReference type="SMR" id="A2GBJ0"/>
<dbReference type="InParanoid" id="A2GBJ0"/>
<organism evidence="5 6">
    <name type="scientific">Trichomonas vaginalis (strain ATCC PRA-98 / G3)</name>
    <dbReference type="NCBI Taxonomy" id="412133"/>
    <lineage>
        <taxon>Eukaryota</taxon>
        <taxon>Metamonada</taxon>
        <taxon>Parabasalia</taxon>
        <taxon>Trichomonadida</taxon>
        <taxon>Trichomonadidae</taxon>
        <taxon>Trichomonas</taxon>
    </lineage>
</organism>
<dbReference type="OrthoDB" id="9989112at2759"/>
<dbReference type="VEuPathDB" id="TrichDB:TVAGG3_0948980"/>
<dbReference type="GO" id="GO:0005525">
    <property type="term" value="F:GTP binding"/>
    <property type="evidence" value="ECO:0007669"/>
    <property type="project" value="InterPro"/>
</dbReference>
<dbReference type="PRINTS" id="PR00449">
    <property type="entry name" value="RASTRNSFRMNG"/>
</dbReference>
<sequence length="207" mass="23153">MSNKQTQARHTFKFLLVGNGSVGKTSIVRRLCRGDFITNPETTIGVEFMTKMIDIDGNQIKLQIWDTAGQEKYRSVGKAYYRNAIGVLLVFSLTDHVSFEKLDEWITDVSQYCHPKANMILVGNKSDLSDSRKVTLDEIKKFTEGHNLQYIESSAKTGSNINECFYQVAKSIYDGVVTGDIVLSTSHVIGDADGQQQPEPKKEKCSC</sequence>
<dbReference type="SMART" id="SM00177">
    <property type="entry name" value="ARF"/>
    <property type="match status" value="1"/>
</dbReference>
<dbReference type="InterPro" id="IPR050209">
    <property type="entry name" value="Rab_GTPases_membrane_traffic"/>
</dbReference>
<keyword evidence="3" id="KW-0547">Nucleotide-binding</keyword>
<evidence type="ECO:0000313" key="5">
    <source>
        <dbReference type="EMBL" id="EAX85475.1"/>
    </source>
</evidence>
<dbReference type="VEuPathDB" id="TrichDB:TVAG_242000"/>
<dbReference type="PROSITE" id="PS51421">
    <property type="entry name" value="RAS"/>
    <property type="match status" value="1"/>
</dbReference>
<keyword evidence="4" id="KW-0472">Membrane</keyword>
<reference evidence="5" key="2">
    <citation type="journal article" date="2007" name="Science">
        <title>Draft genome sequence of the sexually transmitted pathogen Trichomonas vaginalis.</title>
        <authorList>
            <person name="Carlton J.M."/>
            <person name="Hirt R.P."/>
            <person name="Silva J.C."/>
            <person name="Delcher A.L."/>
            <person name="Schatz M."/>
            <person name="Zhao Q."/>
            <person name="Wortman J.R."/>
            <person name="Bidwell S.L."/>
            <person name="Alsmark U.C.M."/>
            <person name="Besteiro S."/>
            <person name="Sicheritz-Ponten T."/>
            <person name="Noel C.J."/>
            <person name="Dacks J.B."/>
            <person name="Foster P.G."/>
            <person name="Simillion C."/>
            <person name="Van de Peer Y."/>
            <person name="Miranda-Saavedra D."/>
            <person name="Barton G.J."/>
            <person name="Westrop G.D."/>
            <person name="Mueller S."/>
            <person name="Dessi D."/>
            <person name="Fiori P.L."/>
            <person name="Ren Q."/>
            <person name="Paulsen I."/>
            <person name="Zhang H."/>
            <person name="Bastida-Corcuera F.D."/>
            <person name="Simoes-Barbosa A."/>
            <person name="Brown M.T."/>
            <person name="Hayes R.D."/>
            <person name="Mukherjee M."/>
            <person name="Okumura C.Y."/>
            <person name="Schneider R."/>
            <person name="Smith A.J."/>
            <person name="Vanacova S."/>
            <person name="Villalvazo M."/>
            <person name="Haas B.J."/>
            <person name="Pertea M."/>
            <person name="Feldblyum T.V."/>
            <person name="Utterback T.R."/>
            <person name="Shu C.L."/>
            <person name="Osoegawa K."/>
            <person name="de Jong P.J."/>
            <person name="Hrdy I."/>
            <person name="Horvathova L."/>
            <person name="Zubacova Z."/>
            <person name="Dolezal P."/>
            <person name="Malik S.B."/>
            <person name="Logsdon J.M. Jr."/>
            <person name="Henze K."/>
            <person name="Gupta A."/>
            <person name="Wang C.C."/>
            <person name="Dunne R.L."/>
            <person name="Upcroft J.A."/>
            <person name="Upcroft P."/>
            <person name="White O."/>
            <person name="Salzberg S.L."/>
            <person name="Tang P."/>
            <person name="Chiu C.-H."/>
            <person name="Lee Y.-S."/>
            <person name="Embley T.M."/>
            <person name="Coombs G.H."/>
            <person name="Mottram J.C."/>
            <person name="Tachezy J."/>
            <person name="Fraser-Liggett C.M."/>
            <person name="Johnson P.J."/>
        </authorList>
    </citation>
    <scope>NUCLEOTIDE SEQUENCE [LARGE SCALE GENOMIC DNA]</scope>
    <source>
        <strain evidence="5">G3</strain>
    </source>
</reference>
<dbReference type="eggNOG" id="KOG0097">
    <property type="taxonomic scope" value="Eukaryota"/>
</dbReference>
<comment type="similarity">
    <text evidence="2">Belongs to the small GTPase superfamily. Rab family.</text>
</comment>
<dbReference type="Gene3D" id="3.40.50.300">
    <property type="entry name" value="P-loop containing nucleotide triphosphate hydrolases"/>
    <property type="match status" value="1"/>
</dbReference>
<dbReference type="NCBIfam" id="TIGR00231">
    <property type="entry name" value="small_GTP"/>
    <property type="match status" value="1"/>
</dbReference>
<dbReference type="PROSITE" id="PS51419">
    <property type="entry name" value="RAB"/>
    <property type="match status" value="1"/>
</dbReference>
<dbReference type="SMART" id="SM00173">
    <property type="entry name" value="RAS"/>
    <property type="match status" value="1"/>
</dbReference>
<dbReference type="SMART" id="SM00175">
    <property type="entry name" value="RAB"/>
    <property type="match status" value="1"/>
</dbReference>
<dbReference type="KEGG" id="tva:4743118"/>
<dbReference type="InterPro" id="IPR027417">
    <property type="entry name" value="P-loop_NTPase"/>
</dbReference>
<gene>
    <name evidence="5" type="ORF">TVAG_242000</name>
</gene>
<reference evidence="5" key="1">
    <citation type="submission" date="2006-10" db="EMBL/GenBank/DDBJ databases">
        <authorList>
            <person name="Amadeo P."/>
            <person name="Zhao Q."/>
            <person name="Wortman J."/>
            <person name="Fraser-Liggett C."/>
            <person name="Carlton J."/>
        </authorList>
    </citation>
    <scope>NUCLEOTIDE SEQUENCE</scope>
    <source>
        <strain evidence="5">G3</strain>
    </source>
</reference>
<dbReference type="GO" id="GO:0006887">
    <property type="term" value="P:exocytosis"/>
    <property type="evidence" value="ECO:0000318"/>
    <property type="project" value="GO_Central"/>
</dbReference>
<evidence type="ECO:0000256" key="3">
    <source>
        <dbReference type="ARBA" id="ARBA00022741"/>
    </source>
</evidence>
<dbReference type="STRING" id="5722.A2GBJ0"/>
<dbReference type="InterPro" id="IPR005225">
    <property type="entry name" value="Small_GTP-bd"/>
</dbReference>
<dbReference type="PANTHER" id="PTHR47979">
    <property type="entry name" value="DRAB11-RELATED"/>
    <property type="match status" value="1"/>
</dbReference>
<dbReference type="CDD" id="cd00154">
    <property type="entry name" value="Rab"/>
    <property type="match status" value="1"/>
</dbReference>
<dbReference type="Proteomes" id="UP000001542">
    <property type="component" value="Unassembled WGS sequence"/>
</dbReference>
<dbReference type="GO" id="GO:0012505">
    <property type="term" value="C:endomembrane system"/>
    <property type="evidence" value="ECO:0007669"/>
    <property type="project" value="UniProtKB-SubCell"/>
</dbReference>
<dbReference type="FunFam" id="3.40.50.300:FF:000586">
    <property type="entry name" value="Rab family GTPase"/>
    <property type="match status" value="1"/>
</dbReference>
<comment type="subcellular location">
    <subcellularLocation>
        <location evidence="1">Endomembrane system</location>
    </subcellularLocation>
</comment>
<dbReference type="GO" id="GO:0003924">
    <property type="term" value="F:GTPase activity"/>
    <property type="evidence" value="ECO:0000318"/>
    <property type="project" value="GO_Central"/>
</dbReference>
<dbReference type="SMART" id="SM00174">
    <property type="entry name" value="RHO"/>
    <property type="match status" value="1"/>
</dbReference>
<proteinExistence type="inferred from homology"/>
<dbReference type="SMART" id="SM00176">
    <property type="entry name" value="RAN"/>
    <property type="match status" value="1"/>
</dbReference>
<evidence type="ECO:0000313" key="6">
    <source>
        <dbReference type="Proteomes" id="UP000001542"/>
    </source>
</evidence>
<protein>
    <submittedName>
        <fullName evidence="5">Ras family protein</fullName>
    </submittedName>
</protein>
<dbReference type="PROSITE" id="PS51420">
    <property type="entry name" value="RHO"/>
    <property type="match status" value="1"/>
</dbReference>
<dbReference type="RefSeq" id="XP_001298405.1">
    <property type="nucleotide sequence ID" value="XM_001298404.1"/>
</dbReference>
<evidence type="ECO:0000256" key="4">
    <source>
        <dbReference type="ARBA" id="ARBA00023136"/>
    </source>
</evidence>
<keyword evidence="6" id="KW-1185">Reference proteome</keyword>
<dbReference type="OMA" id="NINECFY"/>
<name>A2GBJ0_TRIV3</name>